<feature type="transmembrane region" description="Helical" evidence="3">
    <location>
        <begin position="6"/>
        <end position="28"/>
    </location>
</feature>
<reference evidence="4 5" key="1">
    <citation type="journal article" date="2018" name="Evol. Lett.">
        <title>Horizontal gene cluster transfer increased hallucinogenic mushroom diversity.</title>
        <authorList>
            <person name="Reynolds H.T."/>
            <person name="Vijayakumar V."/>
            <person name="Gluck-Thaler E."/>
            <person name="Korotkin H.B."/>
            <person name="Matheny P.B."/>
            <person name="Slot J.C."/>
        </authorList>
    </citation>
    <scope>NUCLEOTIDE SEQUENCE [LARGE SCALE GENOMIC DNA]</scope>
    <source>
        <strain evidence="4 5">2629</strain>
    </source>
</reference>
<feature type="compositionally biased region" description="Basic residues" evidence="2">
    <location>
        <begin position="432"/>
        <end position="441"/>
    </location>
</feature>
<dbReference type="STRING" id="181874.A0A409Y809"/>
<feature type="compositionally biased region" description="Polar residues" evidence="2">
    <location>
        <begin position="321"/>
        <end position="332"/>
    </location>
</feature>
<evidence type="ECO:0000256" key="1">
    <source>
        <dbReference type="SAM" id="Coils"/>
    </source>
</evidence>
<feature type="region of interest" description="Disordered" evidence="2">
    <location>
        <begin position="931"/>
        <end position="951"/>
    </location>
</feature>
<dbReference type="AlphaFoldDB" id="A0A409Y809"/>
<evidence type="ECO:0000256" key="2">
    <source>
        <dbReference type="SAM" id="MobiDB-lite"/>
    </source>
</evidence>
<keyword evidence="5" id="KW-1185">Reference proteome</keyword>
<proteinExistence type="predicted"/>
<feature type="region of interest" description="Disordered" evidence="2">
    <location>
        <begin position="1040"/>
        <end position="1059"/>
    </location>
</feature>
<dbReference type="OrthoDB" id="3264780at2759"/>
<name>A0A409Y809_9AGAR</name>
<feature type="region of interest" description="Disordered" evidence="2">
    <location>
        <begin position="1166"/>
        <end position="1198"/>
    </location>
</feature>
<keyword evidence="3" id="KW-1133">Transmembrane helix</keyword>
<feature type="compositionally biased region" description="Polar residues" evidence="2">
    <location>
        <begin position="690"/>
        <end position="711"/>
    </location>
</feature>
<feature type="region of interest" description="Disordered" evidence="2">
    <location>
        <begin position="374"/>
        <end position="466"/>
    </location>
</feature>
<feature type="compositionally biased region" description="Low complexity" evidence="2">
    <location>
        <begin position="408"/>
        <end position="420"/>
    </location>
</feature>
<feature type="transmembrane region" description="Helical" evidence="3">
    <location>
        <begin position="200"/>
        <end position="222"/>
    </location>
</feature>
<keyword evidence="3" id="KW-0472">Membrane</keyword>
<evidence type="ECO:0000313" key="4">
    <source>
        <dbReference type="EMBL" id="PPQ99157.1"/>
    </source>
</evidence>
<dbReference type="InParanoid" id="A0A409Y809"/>
<feature type="compositionally biased region" description="Polar residues" evidence="2">
    <location>
        <begin position="1042"/>
        <end position="1059"/>
    </location>
</feature>
<feature type="region of interest" description="Disordered" evidence="2">
    <location>
        <begin position="283"/>
        <end position="332"/>
    </location>
</feature>
<sequence>MSAQTNVHFIITFDALYIFGLLSLTALVSTAWWSSRIQRVSLWFLFMFSWIITSAANLLLLGQQTGNPPRFSLCLFQAALIYAAPALSATSGVAFMLHVYLSVRLTLKSNTRIQPLVTYLTWPIQIGLSRRENVVPDTSGMYCHIIERIPNKITAGIAIISMLLIIILDVLVTLTLRRLWRETGRLQTLHTHEHISLDSIIRIIVFGFCPMISLAVSFLQYVPKHAQEGAKLNIILAILPACAFLIFGSQRDILRAWRVYRIDDEPMKLNSFVNVSSMTDDGMRCPSQDFGDEDSLFGSPPPSPSASSAEREKSPALALPTSGSGASRFSTSTATGLQNVGTIALPGSHHDIELPMTPLALSLSHNVVTRPPALPGTVYKNSGGPPPLHTSATSQNAPPTGSALGMHAAPSAPSMSRASSLGVTSSTAGTKSRSKSKRVRQSSRSSNESTPQPRVEFDLPDPSGPLPAHFLRNQDKLLGVAGLVAGVKPATITHVRGTSASNPIIVDDDEDAPKLGRRPVQTKELYLPTKIDPSLLEAPSNKEIVSVLIRQKDIFPVLQSILKLIAPQPNTEPERGPFFQRSDRNAPSSSSSHQPPLKKRKLNRVPAGAADWDVPYPFKQGEGPEEYRQTWERERSKQLITQLVKLIKTAAVKAATKKYVQKATAMRDRERSHDIFNEPPPPTPLHPHQRNISRQESSSVPTPSTNLNVSNLPPFSSQTLPSTTSPNTSSAAFDHLISSLVAAQPHEPAMNLPSELPTDPPNMDPLTQGPIDQSLFDSWMDILQAFPVPFDGNSSTDSSQSTMNTSYDMNFGTGMELHDLSLSGLFPIPTPLSTSGSATPFADMTPTMPSADELNAMVSAMGDLPLDSSLLSNVSGGPMHVDSSTTGDHLIDPQLMMLSMRSIGSEPNPGPIATTQNVTANDAMDIDCLSPLTSTGASSTGGTGPTTPASAAWDFSMPDFLSTVGTGNDPTADEGMWRFSFPPGLSYEWLGLGGLLGGDLGSLGLGRVAPSVEGLDSGALAQVDKGKGKGVASIASFEGNEDLNTQSSGSTSPAATQVSTPSTDAVFQSLLQRSSLFTSIVPSFTGEGSTQSGTSSTPFSLFHDVLPSTTTEAVTDRKLKREDILKRAKEKRQKLQEELNKVKMQLWETTIEQAGLVNLAKKLESWEPQSVRSKDASSSSNGEMHQLDGVNVMAASET</sequence>
<evidence type="ECO:0000256" key="3">
    <source>
        <dbReference type="SAM" id="Phobius"/>
    </source>
</evidence>
<comment type="caution">
    <text evidence="4">The sequence shown here is derived from an EMBL/GenBank/DDBJ whole genome shotgun (WGS) entry which is preliminary data.</text>
</comment>
<feature type="transmembrane region" description="Helical" evidence="3">
    <location>
        <begin position="80"/>
        <end position="103"/>
    </location>
</feature>
<feature type="region of interest" description="Disordered" evidence="2">
    <location>
        <begin position="568"/>
        <end position="630"/>
    </location>
</feature>
<feature type="compositionally biased region" description="Low complexity" evidence="2">
    <location>
        <begin position="713"/>
        <end position="729"/>
    </location>
</feature>
<feature type="compositionally biased region" description="Basic and acidic residues" evidence="2">
    <location>
        <begin position="665"/>
        <end position="676"/>
    </location>
</feature>
<feature type="compositionally biased region" description="Polar residues" evidence="2">
    <location>
        <begin position="1167"/>
        <end position="1183"/>
    </location>
</feature>
<dbReference type="Proteomes" id="UP000284842">
    <property type="component" value="Unassembled WGS sequence"/>
</dbReference>
<keyword evidence="1" id="KW-0175">Coiled coil</keyword>
<keyword evidence="3" id="KW-0812">Transmembrane</keyword>
<accession>A0A409Y809</accession>
<gene>
    <name evidence="4" type="ORF">CVT24_009347</name>
</gene>
<feature type="transmembrane region" description="Helical" evidence="3">
    <location>
        <begin position="40"/>
        <end position="60"/>
    </location>
</feature>
<feature type="compositionally biased region" description="Polar residues" evidence="2">
    <location>
        <begin position="390"/>
        <end position="399"/>
    </location>
</feature>
<protein>
    <submittedName>
        <fullName evidence="4">Uncharacterized protein</fullName>
    </submittedName>
</protein>
<evidence type="ECO:0000313" key="5">
    <source>
        <dbReference type="Proteomes" id="UP000284842"/>
    </source>
</evidence>
<feature type="coiled-coil region" evidence="1">
    <location>
        <begin position="1118"/>
        <end position="1152"/>
    </location>
</feature>
<dbReference type="EMBL" id="NHTK01001368">
    <property type="protein sequence ID" value="PPQ99157.1"/>
    <property type="molecule type" value="Genomic_DNA"/>
</dbReference>
<feature type="transmembrane region" description="Helical" evidence="3">
    <location>
        <begin position="229"/>
        <end position="248"/>
    </location>
</feature>
<feature type="region of interest" description="Disordered" evidence="2">
    <location>
        <begin position="663"/>
        <end position="729"/>
    </location>
</feature>
<feature type="compositionally biased region" description="Polar residues" evidence="2">
    <location>
        <begin position="421"/>
        <end position="430"/>
    </location>
</feature>
<feature type="transmembrane region" description="Helical" evidence="3">
    <location>
        <begin position="157"/>
        <end position="180"/>
    </location>
</feature>
<organism evidence="4 5">
    <name type="scientific">Panaeolus cyanescens</name>
    <dbReference type="NCBI Taxonomy" id="181874"/>
    <lineage>
        <taxon>Eukaryota</taxon>
        <taxon>Fungi</taxon>
        <taxon>Dikarya</taxon>
        <taxon>Basidiomycota</taxon>
        <taxon>Agaricomycotina</taxon>
        <taxon>Agaricomycetes</taxon>
        <taxon>Agaricomycetidae</taxon>
        <taxon>Agaricales</taxon>
        <taxon>Agaricineae</taxon>
        <taxon>Galeropsidaceae</taxon>
        <taxon>Panaeolus</taxon>
    </lineage>
</organism>